<comment type="similarity">
    <text evidence="1">Belongs to the vitamin uptake transporter (VUT/ECF) (TC 2.A.88) family. Q precursor transporter subfamily.</text>
</comment>
<feature type="transmembrane region" description="Helical" evidence="1">
    <location>
        <begin position="167"/>
        <end position="186"/>
    </location>
</feature>
<proteinExistence type="inferred from homology"/>
<keyword evidence="1" id="KW-0813">Transport</keyword>
<dbReference type="PANTHER" id="PTHR34300">
    <property type="entry name" value="QUEUOSINE PRECURSOR TRANSPORTER-RELATED"/>
    <property type="match status" value="1"/>
</dbReference>
<dbReference type="PANTHER" id="PTHR34300:SF2">
    <property type="entry name" value="QUEUOSINE PRECURSOR TRANSPORTER-RELATED"/>
    <property type="match status" value="1"/>
</dbReference>
<organism evidence="2">
    <name type="scientific">Candidatus Kentrum sp. LFY</name>
    <dbReference type="NCBI Taxonomy" id="2126342"/>
    <lineage>
        <taxon>Bacteria</taxon>
        <taxon>Pseudomonadati</taxon>
        <taxon>Pseudomonadota</taxon>
        <taxon>Gammaproteobacteria</taxon>
        <taxon>Candidatus Kentrum</taxon>
    </lineage>
</organism>
<gene>
    <name evidence="2" type="ORF">BECKLFY1418C_GA0070996_102423</name>
</gene>
<dbReference type="NCBIfam" id="TIGR00697">
    <property type="entry name" value="queuosine precursor transporter"/>
    <property type="match status" value="1"/>
</dbReference>
<comment type="function">
    <text evidence="1">Involved in the import of queuosine (Q) precursors, required for Q precursor salvage.</text>
</comment>
<dbReference type="HAMAP" id="MF_02088">
    <property type="entry name" value="Q_prec_transport"/>
    <property type="match status" value="1"/>
</dbReference>
<dbReference type="GO" id="GO:0005886">
    <property type="term" value="C:plasma membrane"/>
    <property type="evidence" value="ECO:0007669"/>
    <property type="project" value="UniProtKB-SubCell"/>
</dbReference>
<reference evidence="2" key="1">
    <citation type="submission" date="2019-02" db="EMBL/GenBank/DDBJ databases">
        <authorList>
            <person name="Gruber-Vodicka R. H."/>
            <person name="Seah K. B. B."/>
        </authorList>
    </citation>
    <scope>NUCLEOTIDE SEQUENCE</scope>
    <source>
        <strain evidence="2">BECK_BY7</strain>
    </source>
</reference>
<keyword evidence="1" id="KW-1003">Cell membrane</keyword>
<evidence type="ECO:0000313" key="2">
    <source>
        <dbReference type="EMBL" id="VFK16532.1"/>
    </source>
</evidence>
<feature type="transmembrane region" description="Helical" evidence="1">
    <location>
        <begin position="43"/>
        <end position="62"/>
    </location>
</feature>
<accession>A0A450WHP4</accession>
<sequence length="239" mass="27448">MSIPIDRKIQTLIICCLIFMGSLVVADFTSVKLVEFMLFDQGLLIPMGTFAFAATFLSTDIISELFDRVHAVFIVWFGVVLRFLLMLYIYWSIGDDNGQVALFSMPVFWSSEQQSHYEFVFSASIMIFIAGFVAIIVSSLLDVYVFHYLKEKHKGKNLFWLRNNVSTLFGQLINSTLFIAIAFASILSIKEIILAISGQLLIKWIIAFFVDTPLAYTFRNYGNGNKQWYAIWKIEFWKG</sequence>
<dbReference type="EMBL" id="CAADFN010000024">
    <property type="protein sequence ID" value="VFK16532.1"/>
    <property type="molecule type" value="Genomic_DNA"/>
</dbReference>
<dbReference type="AlphaFoldDB" id="A0A450WHP4"/>
<keyword evidence="1" id="KW-0812">Transmembrane</keyword>
<keyword evidence="1" id="KW-1133">Transmembrane helix</keyword>
<dbReference type="Pfam" id="PF02592">
    <property type="entry name" value="Vut_1"/>
    <property type="match status" value="1"/>
</dbReference>
<keyword evidence="1" id="KW-0997">Cell inner membrane</keyword>
<feature type="transmembrane region" description="Helical" evidence="1">
    <location>
        <begin position="119"/>
        <end position="146"/>
    </location>
</feature>
<feature type="transmembrane region" description="Helical" evidence="1">
    <location>
        <begin position="69"/>
        <end position="91"/>
    </location>
</feature>
<protein>
    <recommendedName>
        <fullName evidence="1">Probable queuosine precursor transporter</fullName>
        <shortName evidence="1">Q precursor transporter</shortName>
    </recommendedName>
</protein>
<keyword evidence="1" id="KW-0472">Membrane</keyword>
<comment type="subcellular location">
    <subcellularLocation>
        <location evidence="1">Cell inner membrane</location>
        <topology evidence="1">Multi-pass membrane protein</topology>
    </subcellularLocation>
</comment>
<dbReference type="InterPro" id="IPR003744">
    <property type="entry name" value="YhhQ"/>
</dbReference>
<name>A0A450WHP4_9GAMM</name>
<feature type="transmembrane region" description="Helical" evidence="1">
    <location>
        <begin position="12"/>
        <end position="31"/>
    </location>
</feature>
<evidence type="ECO:0000256" key="1">
    <source>
        <dbReference type="HAMAP-Rule" id="MF_02088"/>
    </source>
</evidence>
<feature type="transmembrane region" description="Helical" evidence="1">
    <location>
        <begin position="192"/>
        <end position="210"/>
    </location>
</feature>
<dbReference type="GO" id="GO:0022857">
    <property type="term" value="F:transmembrane transporter activity"/>
    <property type="evidence" value="ECO:0007669"/>
    <property type="project" value="UniProtKB-UniRule"/>
</dbReference>